<dbReference type="Proteomes" id="UP000765509">
    <property type="component" value="Unassembled WGS sequence"/>
</dbReference>
<gene>
    <name evidence="2" type="ORF">O181_021605</name>
</gene>
<feature type="region of interest" description="Disordered" evidence="1">
    <location>
        <begin position="1"/>
        <end position="30"/>
    </location>
</feature>
<organism evidence="2 3">
    <name type="scientific">Austropuccinia psidii MF-1</name>
    <dbReference type="NCBI Taxonomy" id="1389203"/>
    <lineage>
        <taxon>Eukaryota</taxon>
        <taxon>Fungi</taxon>
        <taxon>Dikarya</taxon>
        <taxon>Basidiomycota</taxon>
        <taxon>Pucciniomycotina</taxon>
        <taxon>Pucciniomycetes</taxon>
        <taxon>Pucciniales</taxon>
        <taxon>Sphaerophragmiaceae</taxon>
        <taxon>Austropuccinia</taxon>
    </lineage>
</organism>
<evidence type="ECO:0000256" key="1">
    <source>
        <dbReference type="SAM" id="MobiDB-lite"/>
    </source>
</evidence>
<comment type="caution">
    <text evidence="2">The sequence shown here is derived from an EMBL/GenBank/DDBJ whole genome shotgun (WGS) entry which is preliminary data.</text>
</comment>
<evidence type="ECO:0000313" key="2">
    <source>
        <dbReference type="EMBL" id="MBW0481890.1"/>
    </source>
</evidence>
<sequence length="88" mass="10079">MKIDRKKNLRSSEWEPGSDIPDTNQSGPEDIETTIFGICSSEIHNEFLNSFTQTYSKNKQHSILLQLLQQRYRNQGEMPVRGAPVEGL</sequence>
<dbReference type="AlphaFoldDB" id="A0A9Q3CG02"/>
<evidence type="ECO:0000313" key="3">
    <source>
        <dbReference type="Proteomes" id="UP000765509"/>
    </source>
</evidence>
<name>A0A9Q3CG02_9BASI</name>
<proteinExistence type="predicted"/>
<accession>A0A9Q3CG02</accession>
<protein>
    <submittedName>
        <fullName evidence="2">Uncharacterized protein</fullName>
    </submittedName>
</protein>
<reference evidence="2" key="1">
    <citation type="submission" date="2021-03" db="EMBL/GenBank/DDBJ databases">
        <title>Draft genome sequence of rust myrtle Austropuccinia psidii MF-1, a brazilian biotype.</title>
        <authorList>
            <person name="Quecine M.C."/>
            <person name="Pachon D.M.R."/>
            <person name="Bonatelli M.L."/>
            <person name="Correr F.H."/>
            <person name="Franceschini L.M."/>
            <person name="Leite T.F."/>
            <person name="Margarido G.R.A."/>
            <person name="Almeida C.A."/>
            <person name="Ferrarezi J.A."/>
            <person name="Labate C.A."/>
        </authorList>
    </citation>
    <scope>NUCLEOTIDE SEQUENCE</scope>
    <source>
        <strain evidence="2">MF-1</strain>
    </source>
</reference>
<keyword evidence="3" id="KW-1185">Reference proteome</keyword>
<dbReference type="EMBL" id="AVOT02006557">
    <property type="protein sequence ID" value="MBW0481890.1"/>
    <property type="molecule type" value="Genomic_DNA"/>
</dbReference>